<dbReference type="GO" id="GO:0005524">
    <property type="term" value="F:ATP binding"/>
    <property type="evidence" value="ECO:0007669"/>
    <property type="project" value="UniProtKB-KW"/>
</dbReference>
<dbReference type="Pfam" id="PF00512">
    <property type="entry name" value="HisKA"/>
    <property type="match status" value="1"/>
</dbReference>
<feature type="modified residue" description="4-aspartylphosphate" evidence="6">
    <location>
        <position position="617"/>
    </location>
</feature>
<name>A0ABP3PNQ0_9PROT</name>
<dbReference type="PROSITE" id="PS50110">
    <property type="entry name" value="RESPONSE_REGULATORY"/>
    <property type="match status" value="1"/>
</dbReference>
<feature type="transmembrane region" description="Helical" evidence="7">
    <location>
        <begin position="128"/>
        <end position="147"/>
    </location>
</feature>
<evidence type="ECO:0000256" key="2">
    <source>
        <dbReference type="ARBA" id="ARBA00012438"/>
    </source>
</evidence>
<dbReference type="EC" id="2.7.13.3" evidence="2"/>
<dbReference type="CDD" id="cd17546">
    <property type="entry name" value="REC_hyHK_CKI1_RcsC-like"/>
    <property type="match status" value="1"/>
</dbReference>
<evidence type="ECO:0000313" key="12">
    <source>
        <dbReference type="Proteomes" id="UP001501588"/>
    </source>
</evidence>
<dbReference type="InterPro" id="IPR036097">
    <property type="entry name" value="HisK_dim/P_sf"/>
</dbReference>
<proteinExistence type="predicted"/>
<dbReference type="EMBL" id="BAAAFZ010000007">
    <property type="protein sequence ID" value="GAA0569920.1"/>
    <property type="molecule type" value="Genomic_DNA"/>
</dbReference>
<dbReference type="SUPFAM" id="SSF52172">
    <property type="entry name" value="CheY-like"/>
    <property type="match status" value="1"/>
</dbReference>
<dbReference type="RefSeq" id="WP_343893614.1">
    <property type="nucleotide sequence ID" value="NZ_BAAAFZ010000007.1"/>
</dbReference>
<dbReference type="CDD" id="cd00082">
    <property type="entry name" value="HisKA"/>
    <property type="match status" value="1"/>
</dbReference>
<dbReference type="Gene3D" id="1.20.120.160">
    <property type="entry name" value="HPT domain"/>
    <property type="match status" value="1"/>
</dbReference>
<keyword evidence="3 6" id="KW-0597">Phosphoprotein</keyword>
<dbReference type="Pfam" id="PF01627">
    <property type="entry name" value="Hpt"/>
    <property type="match status" value="1"/>
</dbReference>
<dbReference type="Gene3D" id="3.30.565.10">
    <property type="entry name" value="Histidine kinase-like ATPase, C-terminal domain"/>
    <property type="match status" value="1"/>
</dbReference>
<feature type="domain" description="HPt" evidence="10">
    <location>
        <begin position="732"/>
        <end position="832"/>
    </location>
</feature>
<keyword evidence="7" id="KW-0472">Membrane</keyword>
<feature type="domain" description="Response regulatory" evidence="9">
    <location>
        <begin position="568"/>
        <end position="685"/>
    </location>
</feature>
<reference evidence="12" key="1">
    <citation type="journal article" date="2019" name="Int. J. Syst. Evol. Microbiol.">
        <title>The Global Catalogue of Microorganisms (GCM) 10K type strain sequencing project: providing services to taxonomists for standard genome sequencing and annotation.</title>
        <authorList>
            <consortium name="The Broad Institute Genomics Platform"/>
            <consortium name="The Broad Institute Genome Sequencing Center for Infectious Disease"/>
            <person name="Wu L."/>
            <person name="Ma J."/>
        </authorList>
    </citation>
    <scope>NUCLEOTIDE SEQUENCE [LARGE SCALE GENOMIC DNA]</scope>
    <source>
        <strain evidence="12">JCM 9933</strain>
    </source>
</reference>
<dbReference type="PROSITE" id="PS50109">
    <property type="entry name" value="HIS_KIN"/>
    <property type="match status" value="1"/>
</dbReference>
<dbReference type="CDD" id="cd16922">
    <property type="entry name" value="HATPase_EvgS-ArcB-TorS-like"/>
    <property type="match status" value="1"/>
</dbReference>
<dbReference type="PANTHER" id="PTHR45339">
    <property type="entry name" value="HYBRID SIGNAL TRANSDUCTION HISTIDINE KINASE J"/>
    <property type="match status" value="1"/>
</dbReference>
<evidence type="ECO:0000256" key="5">
    <source>
        <dbReference type="PROSITE-ProRule" id="PRU00110"/>
    </source>
</evidence>
<keyword evidence="7" id="KW-0812">Transmembrane</keyword>
<dbReference type="InterPro" id="IPR008207">
    <property type="entry name" value="Sig_transdc_His_kin_Hpt_dom"/>
</dbReference>
<dbReference type="SMART" id="SM00388">
    <property type="entry name" value="HisKA"/>
    <property type="match status" value="1"/>
</dbReference>
<dbReference type="InterPro" id="IPR011006">
    <property type="entry name" value="CheY-like_superfamily"/>
</dbReference>
<comment type="caution">
    <text evidence="11">The sequence shown here is derived from an EMBL/GenBank/DDBJ whole genome shotgun (WGS) entry which is preliminary data.</text>
</comment>
<keyword evidence="7" id="KW-1133">Transmembrane helix</keyword>
<keyword evidence="12" id="KW-1185">Reference proteome</keyword>
<dbReference type="Pfam" id="PF00072">
    <property type="entry name" value="Response_reg"/>
    <property type="match status" value="1"/>
</dbReference>
<evidence type="ECO:0000256" key="4">
    <source>
        <dbReference type="ARBA" id="ARBA00023012"/>
    </source>
</evidence>
<dbReference type="Gene3D" id="3.40.50.2300">
    <property type="match status" value="1"/>
</dbReference>
<evidence type="ECO:0000259" key="8">
    <source>
        <dbReference type="PROSITE" id="PS50109"/>
    </source>
</evidence>
<dbReference type="SMART" id="SM00387">
    <property type="entry name" value="HATPase_c"/>
    <property type="match status" value="1"/>
</dbReference>
<feature type="domain" description="Histidine kinase" evidence="8">
    <location>
        <begin position="170"/>
        <end position="392"/>
    </location>
</feature>
<evidence type="ECO:0000256" key="6">
    <source>
        <dbReference type="PROSITE-ProRule" id="PRU00169"/>
    </source>
</evidence>
<dbReference type="PRINTS" id="PR00344">
    <property type="entry name" value="BCTRLSENSOR"/>
</dbReference>
<feature type="transmembrane region" description="Helical" evidence="7">
    <location>
        <begin position="31"/>
        <end position="47"/>
    </location>
</feature>
<dbReference type="InterPro" id="IPR003594">
    <property type="entry name" value="HATPase_dom"/>
</dbReference>
<feature type="modified residue" description="Phosphohistidine" evidence="5">
    <location>
        <position position="771"/>
    </location>
</feature>
<dbReference type="InterPro" id="IPR004358">
    <property type="entry name" value="Sig_transdc_His_kin-like_C"/>
</dbReference>
<dbReference type="Pfam" id="PF02518">
    <property type="entry name" value="HATPase_c"/>
    <property type="match status" value="1"/>
</dbReference>
<dbReference type="InterPro" id="IPR003661">
    <property type="entry name" value="HisK_dim/P_dom"/>
</dbReference>
<gene>
    <name evidence="11" type="ORF">GCM10009416_05560</name>
</gene>
<keyword evidence="11" id="KW-0547">Nucleotide-binding</keyword>
<dbReference type="Gene3D" id="1.10.287.130">
    <property type="match status" value="1"/>
</dbReference>
<dbReference type="InterPro" id="IPR036890">
    <property type="entry name" value="HATPase_C_sf"/>
</dbReference>
<evidence type="ECO:0000256" key="1">
    <source>
        <dbReference type="ARBA" id="ARBA00000085"/>
    </source>
</evidence>
<organism evidence="11 12">
    <name type="scientific">Craurococcus roseus</name>
    <dbReference type="NCBI Taxonomy" id="77585"/>
    <lineage>
        <taxon>Bacteria</taxon>
        <taxon>Pseudomonadati</taxon>
        <taxon>Pseudomonadota</taxon>
        <taxon>Alphaproteobacteria</taxon>
        <taxon>Acetobacterales</taxon>
        <taxon>Acetobacteraceae</taxon>
        <taxon>Craurococcus</taxon>
    </lineage>
</organism>
<feature type="transmembrane region" description="Helical" evidence="7">
    <location>
        <begin position="100"/>
        <end position="122"/>
    </location>
</feature>
<protein>
    <recommendedName>
        <fullName evidence="2">histidine kinase</fullName>
        <ecNumber evidence="2">2.7.13.3</ecNumber>
    </recommendedName>
</protein>
<feature type="transmembrane region" description="Helical" evidence="7">
    <location>
        <begin position="67"/>
        <end position="88"/>
    </location>
</feature>
<dbReference type="PROSITE" id="PS50894">
    <property type="entry name" value="HPT"/>
    <property type="match status" value="1"/>
</dbReference>
<dbReference type="SUPFAM" id="SSF47226">
    <property type="entry name" value="Histidine-containing phosphotransfer domain, HPT domain"/>
    <property type="match status" value="1"/>
</dbReference>
<evidence type="ECO:0000256" key="3">
    <source>
        <dbReference type="ARBA" id="ARBA00022553"/>
    </source>
</evidence>
<dbReference type="Proteomes" id="UP001501588">
    <property type="component" value="Unassembled WGS sequence"/>
</dbReference>
<dbReference type="InterPro" id="IPR005467">
    <property type="entry name" value="His_kinase_dom"/>
</dbReference>
<evidence type="ECO:0000256" key="7">
    <source>
        <dbReference type="SAM" id="Phobius"/>
    </source>
</evidence>
<evidence type="ECO:0000313" key="11">
    <source>
        <dbReference type="EMBL" id="GAA0569920.1"/>
    </source>
</evidence>
<evidence type="ECO:0000259" key="10">
    <source>
        <dbReference type="PROSITE" id="PS50894"/>
    </source>
</evidence>
<dbReference type="SMART" id="SM00448">
    <property type="entry name" value="REC"/>
    <property type="match status" value="1"/>
</dbReference>
<dbReference type="SUPFAM" id="SSF47384">
    <property type="entry name" value="Homodimeric domain of signal transducing histidine kinase"/>
    <property type="match status" value="1"/>
</dbReference>
<sequence length="834" mass="87192">MSVNRLGFGFFAAAYLYTAGRSIADAVLPGLVLWGVLGFAIFTHIRFRPGRNTPRRAFALLLDMGFVSWSLHVGGEAASFFFLVYLWIIIGNGVRFGVRWLLAATGVFLLGFGAVVLTTPYWQEQPHLTAGLIVGPCALALYAATLIRKLSVARRQAEAASEAKSLFLASVSHELRTPLNAIIGMGGLLRETNLDREQAEMARTVDGAAKSLLSMINGILDFARIEAGAGVRRAEPLDLHALLEDVRRMLLAQAREKGLRLLVHVTPRTPARIVGDSGHMRDVLLNLVGNAVKFTEAGEVVIAADATEGPEPGRLVLRFEVSDTGIGVAPEAAGRIFERFTQADENIGERFGGTGLGLAICKGLVGLLGGEIGVESEPGRGSTFWFTALAERPTAGREPDATAARSFQGLAATLLTSDPAAGTALLAPAAARGATVRIEAAARSDMERLWRPADGEGAPAHLLLCSPAPDPLGAEALEAALRDGVPASAGASVFALGGGPVAEGLPPLRLRRRVTSLLPAAPTPAELVAALELAATRLPQDAAQRGEGGATPLPRLAAAGPHGGRGLRVLVADDNHVNRRVVEKILQRAGHQATLVGNGEEALDALAADHFDVALMDVNMPVLNGIEATKLHRFASLGQRHVPIIGLTADASPDTAERCREAGMDACLTKPVEPARLAEVVEEHGRPRGGDGPADRAGPARVAAIASHPGFRRAAPPPLDQQVLANLEALGGADFLAGLVQDFLRDGEQSLRAMEAAAAAGDVSGFRAEAHALRSSAANIGAKGVWGVCRAAEALPAAEVRAAGPGQVVAVRSELGRVRSTWGMLSEAKDLGTT</sequence>
<keyword evidence="11" id="KW-0067">ATP-binding</keyword>
<dbReference type="InterPro" id="IPR001789">
    <property type="entry name" value="Sig_transdc_resp-reg_receiver"/>
</dbReference>
<accession>A0ABP3PNQ0</accession>
<dbReference type="InterPro" id="IPR036641">
    <property type="entry name" value="HPT_dom_sf"/>
</dbReference>
<comment type="catalytic activity">
    <reaction evidence="1">
        <text>ATP + protein L-histidine = ADP + protein N-phospho-L-histidine.</text>
        <dbReference type="EC" id="2.7.13.3"/>
    </reaction>
</comment>
<evidence type="ECO:0000259" key="9">
    <source>
        <dbReference type="PROSITE" id="PS50110"/>
    </source>
</evidence>
<dbReference type="SUPFAM" id="SSF55874">
    <property type="entry name" value="ATPase domain of HSP90 chaperone/DNA topoisomerase II/histidine kinase"/>
    <property type="match status" value="1"/>
</dbReference>
<dbReference type="PANTHER" id="PTHR45339:SF5">
    <property type="entry name" value="HISTIDINE KINASE"/>
    <property type="match status" value="1"/>
</dbReference>
<keyword evidence="4" id="KW-0902">Two-component regulatory system</keyword>